<dbReference type="SUPFAM" id="SSF52540">
    <property type="entry name" value="P-loop containing nucleoside triphosphate hydrolases"/>
    <property type="match status" value="1"/>
</dbReference>
<dbReference type="SMART" id="SM00487">
    <property type="entry name" value="DEXDc"/>
    <property type="match status" value="1"/>
</dbReference>
<evidence type="ECO:0000256" key="3">
    <source>
        <dbReference type="ARBA" id="ARBA00022722"/>
    </source>
</evidence>
<protein>
    <submittedName>
        <fullName evidence="12">CRISPR-associated endonuclease/helicase Cas3</fullName>
    </submittedName>
</protein>
<organism evidence="12 13">
    <name type="scientific">Pasteurella testudinis DSM 23072</name>
    <dbReference type="NCBI Taxonomy" id="1122938"/>
    <lineage>
        <taxon>Bacteria</taxon>
        <taxon>Pseudomonadati</taxon>
        <taxon>Pseudomonadota</taxon>
        <taxon>Gammaproteobacteria</taxon>
        <taxon>Pasteurellales</taxon>
        <taxon>Pasteurellaceae</taxon>
        <taxon>Pasteurella</taxon>
    </lineage>
</organism>
<evidence type="ECO:0000313" key="13">
    <source>
        <dbReference type="Proteomes" id="UP000192408"/>
    </source>
</evidence>
<feature type="domain" description="Helicase ATP-binding" evidence="10">
    <location>
        <begin position="260"/>
        <end position="454"/>
    </location>
</feature>
<evidence type="ECO:0000259" key="10">
    <source>
        <dbReference type="PROSITE" id="PS51192"/>
    </source>
</evidence>
<dbReference type="GO" id="GO:0016787">
    <property type="term" value="F:hydrolase activity"/>
    <property type="evidence" value="ECO:0007669"/>
    <property type="project" value="UniProtKB-KW"/>
</dbReference>
<dbReference type="CDD" id="cd09641">
    <property type="entry name" value="Cas3''_I"/>
    <property type="match status" value="1"/>
</dbReference>
<evidence type="ECO:0000313" key="12">
    <source>
        <dbReference type="EMBL" id="SMB83545.1"/>
    </source>
</evidence>
<keyword evidence="3" id="KW-0540">Nuclease</keyword>
<evidence type="ECO:0000256" key="5">
    <source>
        <dbReference type="ARBA" id="ARBA00022741"/>
    </source>
</evidence>
<dbReference type="Pfam" id="PF22590">
    <property type="entry name" value="Cas3-like_C_2"/>
    <property type="match status" value="1"/>
</dbReference>
<dbReference type="Gene3D" id="1.10.3210.30">
    <property type="match status" value="1"/>
</dbReference>
<keyword evidence="12" id="KW-0255">Endonuclease</keyword>
<keyword evidence="6" id="KW-0378">Hydrolase</keyword>
<dbReference type="EMBL" id="FWWV01000013">
    <property type="protein sequence ID" value="SMB83545.1"/>
    <property type="molecule type" value="Genomic_DNA"/>
</dbReference>
<evidence type="ECO:0000256" key="7">
    <source>
        <dbReference type="ARBA" id="ARBA00022806"/>
    </source>
</evidence>
<keyword evidence="5" id="KW-0547">Nucleotide-binding</keyword>
<comment type="similarity">
    <text evidence="2">In the central section; belongs to the CRISPR-associated helicase Cas3 family.</text>
</comment>
<dbReference type="InterPro" id="IPR006474">
    <property type="entry name" value="Helicase_Cas3_CRISPR-ass_core"/>
</dbReference>
<dbReference type="PANTHER" id="PTHR47963:SF9">
    <property type="entry name" value="CRISPR-ASSOCIATED ENDONUCLEASE_HELICASE CAS3"/>
    <property type="match status" value="1"/>
</dbReference>
<feature type="domain" description="HD Cas3-type" evidence="11">
    <location>
        <begin position="39"/>
        <end position="207"/>
    </location>
</feature>
<keyword evidence="4" id="KW-0479">Metal-binding</keyword>
<dbReference type="InterPro" id="IPR001650">
    <property type="entry name" value="Helicase_C-like"/>
</dbReference>
<dbReference type="PROSITE" id="PS51643">
    <property type="entry name" value="HD_CAS3"/>
    <property type="match status" value="1"/>
</dbReference>
<evidence type="ECO:0000256" key="4">
    <source>
        <dbReference type="ARBA" id="ARBA00022723"/>
    </source>
</evidence>
<gene>
    <name evidence="12" type="ORF">SAMN05660772_00622</name>
</gene>
<evidence type="ECO:0000256" key="2">
    <source>
        <dbReference type="ARBA" id="ARBA00009046"/>
    </source>
</evidence>
<evidence type="ECO:0000256" key="8">
    <source>
        <dbReference type="ARBA" id="ARBA00022840"/>
    </source>
</evidence>
<dbReference type="AlphaFoldDB" id="A0A1W1UR02"/>
<keyword evidence="9" id="KW-0051">Antiviral defense</keyword>
<proteinExistence type="inferred from homology"/>
<evidence type="ECO:0000256" key="9">
    <source>
        <dbReference type="ARBA" id="ARBA00023118"/>
    </source>
</evidence>
<keyword evidence="13" id="KW-1185">Reference proteome</keyword>
<dbReference type="GO" id="GO:0051607">
    <property type="term" value="P:defense response to virus"/>
    <property type="evidence" value="ECO:0007669"/>
    <property type="project" value="UniProtKB-KW"/>
</dbReference>
<dbReference type="PANTHER" id="PTHR47963">
    <property type="entry name" value="DEAD-BOX ATP-DEPENDENT RNA HELICASE 47, MITOCHONDRIAL"/>
    <property type="match status" value="1"/>
</dbReference>
<dbReference type="GO" id="GO:0003724">
    <property type="term" value="F:RNA helicase activity"/>
    <property type="evidence" value="ECO:0007669"/>
    <property type="project" value="TreeGrafter"/>
</dbReference>
<dbReference type="RefSeq" id="WP_084256766.1">
    <property type="nucleotide sequence ID" value="NZ_FWWV01000013.1"/>
</dbReference>
<dbReference type="GO" id="GO:0046872">
    <property type="term" value="F:metal ion binding"/>
    <property type="evidence" value="ECO:0007669"/>
    <property type="project" value="UniProtKB-KW"/>
</dbReference>
<dbReference type="InterPro" id="IPR050547">
    <property type="entry name" value="DEAD_box_RNA_helicases"/>
</dbReference>
<accession>A0A1W1UR02</accession>
<sequence length="880" mass="98600">MCAFLAAQLKSGRLPTSENIHSVSYLTCLAKTRRLVNGNYVAGRTILEHCIIVGEIAKRLLAQIPSSIRATLFPAGTELLAASHDIGKVSLRFQNKLRKVFDPTLDVNTDESNWDYHGGVTFLTLLPLIGEKSARAAGQHHGSYPSKAKNNITDPENTEMLGGKAYHQQRLQLIEALKQHFQCDFPELQNEQQVLAVSGLITVADWIGSGILFEDPEQPWQSYIEKAVIEAGYIPLRFNSGLIFQDVFGFPPHQIQQQLMDVVKKNGCYVLEAPMGLGKTEAALYAAYNLLQRGEANGFYFALPTQLTSNKIYQRVNQFLEKIIPLQSFHQEALLVHGSAWLQQFEMGEDGSVAGSWFNQKKRAVLAPFGVGTIDQVLLSVMRVKHGFVRAFGLVGKVVILDEIHSYDVYTGMLVQRLIEELRKLGCSVLILSATLTRHRRHELLGLPLNGQSSISEKIEPYPMITAVNGEQITTLTSEKPEGQCIRISRVVDTKAIEEALLRAEQGQQVLWIENSVAEAQNIYRMLAARSAGLGIKCGLLHSRFTALDRNRHEQQWIDLFGKSGWQGLEEPVRLQQGRILVGTQVLEQSIDIDADFLISRFAPTDMLLQRLGRLWRHKATPRVQSANAEAWLLVPELGSAVDNPINAFGVSAFVYAPYILCRSLAVWQHKNQLVLPDDIRELLEATYLEQPEHGQMAQWKDELEEGCRAYGRPHTYGRKQLRKLALAAQMNIGITENDDRVQTRFSEQDNIEILLLSKIQLLAESKATELTFLDGSVVILPLNGRSLHPKQQKQYAAQLIRQIVSINIVNAPKAQLIGNLKFLRDYCYLGHFNNKESEAALLVAIVADDGCLRGSNMFPLELRKPLYYQPHLGLIIGND</sequence>
<dbReference type="NCBIfam" id="TIGR01587">
    <property type="entry name" value="cas3_core"/>
    <property type="match status" value="1"/>
</dbReference>
<dbReference type="Proteomes" id="UP000192408">
    <property type="component" value="Unassembled WGS sequence"/>
</dbReference>
<dbReference type="Gene3D" id="3.40.50.300">
    <property type="entry name" value="P-loop containing nucleotide triphosphate hydrolases"/>
    <property type="match status" value="2"/>
</dbReference>
<dbReference type="InterPro" id="IPR054712">
    <property type="entry name" value="Cas3-like_dom"/>
</dbReference>
<dbReference type="GO" id="GO:0003723">
    <property type="term" value="F:RNA binding"/>
    <property type="evidence" value="ECO:0007669"/>
    <property type="project" value="TreeGrafter"/>
</dbReference>
<dbReference type="Pfam" id="PF00270">
    <property type="entry name" value="DEAD"/>
    <property type="match status" value="1"/>
</dbReference>
<dbReference type="InterPro" id="IPR038257">
    <property type="entry name" value="CRISPR-assoc_Cas3_HD_sf"/>
</dbReference>
<dbReference type="PROSITE" id="PS51192">
    <property type="entry name" value="HELICASE_ATP_BIND_1"/>
    <property type="match status" value="1"/>
</dbReference>
<dbReference type="InterPro" id="IPR011545">
    <property type="entry name" value="DEAD/DEAH_box_helicase_dom"/>
</dbReference>
<name>A0A1W1UR02_9PAST</name>
<dbReference type="Pfam" id="PF18019">
    <property type="entry name" value="Cas3_HD"/>
    <property type="match status" value="1"/>
</dbReference>
<keyword evidence="8" id="KW-0067">ATP-binding</keyword>
<dbReference type="STRING" id="1122938.SAMN05660772_00622"/>
<dbReference type="GO" id="GO:0005524">
    <property type="term" value="F:ATP binding"/>
    <property type="evidence" value="ECO:0007669"/>
    <property type="project" value="UniProtKB-KW"/>
</dbReference>
<dbReference type="InterPro" id="IPR006483">
    <property type="entry name" value="CRISPR-assoc_Cas3_HD"/>
</dbReference>
<dbReference type="GO" id="GO:0004519">
    <property type="term" value="F:endonuclease activity"/>
    <property type="evidence" value="ECO:0007669"/>
    <property type="project" value="UniProtKB-KW"/>
</dbReference>
<dbReference type="InterPro" id="IPR014001">
    <property type="entry name" value="Helicase_ATP-bd"/>
</dbReference>
<evidence type="ECO:0000256" key="1">
    <source>
        <dbReference type="ARBA" id="ARBA00006847"/>
    </source>
</evidence>
<evidence type="ECO:0000259" key="11">
    <source>
        <dbReference type="PROSITE" id="PS51643"/>
    </source>
</evidence>
<dbReference type="InterPro" id="IPR027417">
    <property type="entry name" value="P-loop_NTPase"/>
</dbReference>
<evidence type="ECO:0000256" key="6">
    <source>
        <dbReference type="ARBA" id="ARBA00022801"/>
    </source>
</evidence>
<comment type="similarity">
    <text evidence="1">In the N-terminal section; belongs to the CRISPR-associated nuclease Cas3-HD family.</text>
</comment>
<reference evidence="13" key="1">
    <citation type="submission" date="2017-04" db="EMBL/GenBank/DDBJ databases">
        <authorList>
            <person name="Varghese N."/>
            <person name="Submissions S."/>
        </authorList>
    </citation>
    <scope>NUCLEOTIDE SEQUENCE [LARGE SCALE GENOMIC DNA]</scope>
    <source>
        <strain evidence="13">DSM 23072</strain>
    </source>
</reference>
<keyword evidence="7 12" id="KW-0347">Helicase</keyword>
<dbReference type="SMART" id="SM00490">
    <property type="entry name" value="HELICc"/>
    <property type="match status" value="1"/>
</dbReference>